<proteinExistence type="predicted"/>
<feature type="compositionally biased region" description="Basic and acidic residues" evidence="1">
    <location>
        <begin position="72"/>
        <end position="87"/>
    </location>
</feature>
<sequence length="148" mass="16709">MGMIMIGEESCLSVSFYSKERQDQNHEHDSTNDFYLMESDSDQDSLPSSDDHQSMDTPNTFEGNMFLFSVGRKSDASEADQQSRMEAKQNNVKKTKGTCFKSRFQSALRALLVSCAPFCMTSIPTRDEADCDGCVHSRKESSRKLHPE</sequence>
<keyword evidence="2" id="KW-1185">Reference proteome</keyword>
<evidence type="ECO:0000313" key="3">
    <source>
        <dbReference type="RefSeq" id="XP_017312595.1"/>
    </source>
</evidence>
<feature type="compositionally biased region" description="Basic and acidic residues" evidence="1">
    <location>
        <begin position="20"/>
        <end position="31"/>
    </location>
</feature>
<dbReference type="RefSeq" id="XP_017312595.1">
    <property type="nucleotide sequence ID" value="XM_017457106.3"/>
</dbReference>
<evidence type="ECO:0000313" key="2">
    <source>
        <dbReference type="Proteomes" id="UP000221080"/>
    </source>
</evidence>
<dbReference type="GeneID" id="108258457"/>
<protein>
    <submittedName>
        <fullName evidence="3">Uncharacterized protein LOC108258457 isoform X2</fullName>
    </submittedName>
</protein>
<feature type="region of interest" description="Disordered" evidence="1">
    <location>
        <begin position="20"/>
        <end position="92"/>
    </location>
</feature>
<reference evidence="2" key="1">
    <citation type="journal article" date="2016" name="Nat. Commun.">
        <title>The channel catfish genome sequence provides insights into the evolution of scale formation in teleosts.</title>
        <authorList>
            <person name="Liu Z."/>
            <person name="Liu S."/>
            <person name="Yao J."/>
            <person name="Bao L."/>
            <person name="Zhang J."/>
            <person name="Li Y."/>
            <person name="Jiang C."/>
            <person name="Sun L."/>
            <person name="Wang R."/>
            <person name="Zhang Y."/>
            <person name="Zhou T."/>
            <person name="Zeng Q."/>
            <person name="Fu Q."/>
            <person name="Gao S."/>
            <person name="Li N."/>
            <person name="Koren S."/>
            <person name="Jiang Y."/>
            <person name="Zimin A."/>
            <person name="Xu P."/>
            <person name="Phillippy A.M."/>
            <person name="Geng X."/>
            <person name="Song L."/>
            <person name="Sun F."/>
            <person name="Li C."/>
            <person name="Wang X."/>
            <person name="Chen A."/>
            <person name="Jin Y."/>
            <person name="Yuan Z."/>
            <person name="Yang Y."/>
            <person name="Tan S."/>
            <person name="Peatman E."/>
            <person name="Lu J."/>
            <person name="Qin Z."/>
            <person name="Dunham R."/>
            <person name="Li Z."/>
            <person name="Sonstegard T."/>
            <person name="Feng J."/>
            <person name="Danzmann R.G."/>
            <person name="Schroeder S."/>
            <person name="Scheffler B."/>
            <person name="Duke M.V."/>
            <person name="Ballard L."/>
            <person name="Kucuktas H."/>
            <person name="Kaltenboeck L."/>
            <person name="Liu H."/>
            <person name="Armbruster J."/>
            <person name="Xie Y."/>
            <person name="Kirby M.L."/>
            <person name="Tian Y."/>
            <person name="Flanagan M.E."/>
            <person name="Mu W."/>
            <person name="Waldbieser G.C."/>
        </authorList>
    </citation>
    <scope>NUCLEOTIDE SEQUENCE [LARGE SCALE GENOMIC DNA]</scope>
    <source>
        <strain evidence="2">SDA103</strain>
    </source>
</reference>
<gene>
    <name evidence="3" type="primary">LOC108258457</name>
</gene>
<evidence type="ECO:0000256" key="1">
    <source>
        <dbReference type="SAM" id="MobiDB-lite"/>
    </source>
</evidence>
<reference evidence="3" key="2">
    <citation type="submission" date="2025-08" db="UniProtKB">
        <authorList>
            <consortium name="RefSeq"/>
        </authorList>
    </citation>
    <scope>IDENTIFICATION</scope>
    <source>
        <tissue evidence="3">Blood</tissue>
    </source>
</reference>
<dbReference type="OrthoDB" id="10582223at2759"/>
<name>A0A2D0Q5G0_ICTPU</name>
<dbReference type="Proteomes" id="UP000221080">
    <property type="component" value="Chromosome 26"/>
</dbReference>
<organism evidence="2 3">
    <name type="scientific">Ictalurus punctatus</name>
    <name type="common">Channel catfish</name>
    <name type="synonym">Silurus punctatus</name>
    <dbReference type="NCBI Taxonomy" id="7998"/>
    <lineage>
        <taxon>Eukaryota</taxon>
        <taxon>Metazoa</taxon>
        <taxon>Chordata</taxon>
        <taxon>Craniata</taxon>
        <taxon>Vertebrata</taxon>
        <taxon>Euteleostomi</taxon>
        <taxon>Actinopterygii</taxon>
        <taxon>Neopterygii</taxon>
        <taxon>Teleostei</taxon>
        <taxon>Ostariophysi</taxon>
        <taxon>Siluriformes</taxon>
        <taxon>Ictaluridae</taxon>
        <taxon>Ictalurus</taxon>
    </lineage>
</organism>
<accession>A0A2D0Q5G0</accession>
<dbReference type="AlphaFoldDB" id="A0A2D0Q5G0"/>